<dbReference type="PANTHER" id="PTHR15561:SF0">
    <property type="entry name" value="DNA-DIRECTED RNA POLYMERASE III SUBUNIT RPC9"/>
    <property type="match status" value="1"/>
</dbReference>
<dbReference type="Gene3D" id="1.20.1250.40">
    <property type="match status" value="1"/>
</dbReference>
<reference evidence="7 8" key="1">
    <citation type="journal article" date="2011" name="Proc. Natl. Acad. Sci. U.S.A.">
        <title>Evolutionary erosion of yeast sex chromosomes by mating-type switching accidents.</title>
        <authorList>
            <person name="Gordon J.L."/>
            <person name="Armisen D."/>
            <person name="Proux-Wera E."/>
            <person name="Oheigeartaigh S.S."/>
            <person name="Byrne K.P."/>
            <person name="Wolfe K.H."/>
        </authorList>
    </citation>
    <scope>NUCLEOTIDE SEQUENCE [LARGE SCALE GENOMIC DNA]</scope>
    <source>
        <strain evidence="8">ATCC MYA-139 / BCRC 22969 / CBS 8797 / CCRC 22969 / KCTC 17520 / NBRC 10181 / NCYC 3082</strain>
    </source>
</reference>
<dbReference type="SUPFAM" id="SSF47819">
    <property type="entry name" value="HRDC-like"/>
    <property type="match status" value="1"/>
</dbReference>
<keyword evidence="4" id="KW-0240">DNA-directed RNA polymerase</keyword>
<dbReference type="OMA" id="PTNMVHL"/>
<dbReference type="Pfam" id="PF03874">
    <property type="entry name" value="RNA_pol_Rpb4"/>
    <property type="match status" value="1"/>
</dbReference>
<keyword evidence="8" id="KW-1185">Reference proteome</keyword>
<dbReference type="GO" id="GO:0005666">
    <property type="term" value="C:RNA polymerase III complex"/>
    <property type="evidence" value="ECO:0007669"/>
    <property type="project" value="EnsemblFungi"/>
</dbReference>
<evidence type="ECO:0000313" key="8">
    <source>
        <dbReference type="Proteomes" id="UP000006310"/>
    </source>
</evidence>
<evidence type="ECO:0000256" key="2">
    <source>
        <dbReference type="ARBA" id="ARBA00006898"/>
    </source>
</evidence>
<evidence type="ECO:0000313" key="7">
    <source>
        <dbReference type="EMBL" id="CCK72995.1"/>
    </source>
</evidence>
<keyword evidence="6" id="KW-0539">Nucleus</keyword>
<reference evidence="8" key="2">
    <citation type="submission" date="2012-08" db="EMBL/GenBank/DDBJ databases">
        <title>Genome sequence of Kazachstania naganishii.</title>
        <authorList>
            <person name="Gordon J.L."/>
            <person name="Armisen D."/>
            <person name="Proux-Wera E."/>
            <person name="OhEigeartaigh S.S."/>
            <person name="Byrne K.P."/>
            <person name="Wolfe K.H."/>
        </authorList>
    </citation>
    <scope>NUCLEOTIDE SEQUENCE [LARGE SCALE GENOMIC DNA]</scope>
    <source>
        <strain evidence="8">ATCC MYA-139 / BCRC 22969 / CBS 8797 / CCRC 22969 / KCTC 17520 / NBRC 10181 / NCYC 3082</strain>
    </source>
</reference>
<dbReference type="InterPro" id="IPR005574">
    <property type="entry name" value="Rpb4/RPC9"/>
</dbReference>
<dbReference type="OrthoDB" id="1746530at2759"/>
<dbReference type="KEGG" id="kng:KNAG_0M01420"/>
<comment type="subcellular location">
    <subcellularLocation>
        <location evidence="1">Nucleus</location>
    </subcellularLocation>
</comment>
<keyword evidence="5" id="KW-0804">Transcription</keyword>
<dbReference type="Proteomes" id="UP000006310">
    <property type="component" value="Chromosome 13"/>
</dbReference>
<dbReference type="InterPro" id="IPR038324">
    <property type="entry name" value="Rpb4/RPC9_sf"/>
</dbReference>
<protein>
    <recommendedName>
        <fullName evidence="3">DNA-directed RNA polymerase III subunit RPC9</fullName>
    </recommendedName>
</protein>
<dbReference type="GO" id="GO:0042797">
    <property type="term" value="P:tRNA transcription by RNA polymerase III"/>
    <property type="evidence" value="ECO:0007669"/>
    <property type="project" value="EnsemblFungi"/>
</dbReference>
<dbReference type="GO" id="GO:0000166">
    <property type="term" value="F:nucleotide binding"/>
    <property type="evidence" value="ECO:0007669"/>
    <property type="project" value="InterPro"/>
</dbReference>
<organism evidence="7 8">
    <name type="scientific">Huiozyma naganishii (strain ATCC MYA-139 / BCRC 22969 / CBS 8797 / KCTC 17520 / NBRC 10181 / NCYC 3082 / Yp74L-3)</name>
    <name type="common">Yeast</name>
    <name type="synonym">Kazachstania naganishii</name>
    <dbReference type="NCBI Taxonomy" id="1071383"/>
    <lineage>
        <taxon>Eukaryota</taxon>
        <taxon>Fungi</taxon>
        <taxon>Dikarya</taxon>
        <taxon>Ascomycota</taxon>
        <taxon>Saccharomycotina</taxon>
        <taxon>Saccharomycetes</taxon>
        <taxon>Saccharomycetales</taxon>
        <taxon>Saccharomycetaceae</taxon>
        <taxon>Huiozyma</taxon>
    </lineage>
</organism>
<comment type="similarity">
    <text evidence="2">Belongs to the eukaryotic RPC9 RNA polymerase subunit family.</text>
</comment>
<dbReference type="GO" id="GO:0006386">
    <property type="term" value="P:termination of RNA polymerase III transcription"/>
    <property type="evidence" value="ECO:0007669"/>
    <property type="project" value="EnsemblFungi"/>
</dbReference>
<sequence>MRILDPRDAFLADYEVLQFLTQLQRKHKWDPAGVDTQQQQQQQFRRGVYHNPPLEAITRDTVAYLSQNRNVVAVPGDGDGDETAQTAKSGITRLTDATFSELMRELNSYELLKVEKLQIVNQLPTNMVHLFALVEECDARFSEEQIDAMLATVARYTQAS</sequence>
<evidence type="ECO:0000256" key="5">
    <source>
        <dbReference type="ARBA" id="ARBA00023163"/>
    </source>
</evidence>
<dbReference type="InterPro" id="IPR010997">
    <property type="entry name" value="HRDC-like_sf"/>
</dbReference>
<evidence type="ECO:0000256" key="6">
    <source>
        <dbReference type="ARBA" id="ARBA00023242"/>
    </source>
</evidence>
<dbReference type="GO" id="GO:0003899">
    <property type="term" value="F:DNA-directed RNA polymerase activity"/>
    <property type="evidence" value="ECO:0007669"/>
    <property type="project" value="EnsemblFungi"/>
</dbReference>
<dbReference type="HOGENOM" id="CLU_092529_3_0_1"/>
<dbReference type="EMBL" id="HE978326">
    <property type="protein sequence ID" value="CCK72995.1"/>
    <property type="molecule type" value="Genomic_DNA"/>
</dbReference>
<name>J7RDT5_HUIN7</name>
<dbReference type="RefSeq" id="XP_022467239.1">
    <property type="nucleotide sequence ID" value="XM_022610999.1"/>
</dbReference>
<dbReference type="PANTHER" id="PTHR15561">
    <property type="entry name" value="CALCITONIN GENE-RELATED PEPTIDE-RECEPTOR COMPONENT PROTEIN"/>
    <property type="match status" value="1"/>
</dbReference>
<evidence type="ECO:0000256" key="3">
    <source>
        <dbReference type="ARBA" id="ARBA00016672"/>
    </source>
</evidence>
<dbReference type="GO" id="GO:0006384">
    <property type="term" value="P:transcription initiation at RNA polymerase III promoter"/>
    <property type="evidence" value="ECO:0007669"/>
    <property type="project" value="EnsemblFungi"/>
</dbReference>
<accession>J7RDT5</accession>
<dbReference type="STRING" id="1071383.J7RDT5"/>
<evidence type="ECO:0000256" key="1">
    <source>
        <dbReference type="ARBA" id="ARBA00004123"/>
    </source>
</evidence>
<gene>
    <name evidence="7" type="primary">KNAG0M01420</name>
    <name evidence="7" type="ordered locus">KNAG_0M01420</name>
</gene>
<dbReference type="GO" id="GO:0005829">
    <property type="term" value="C:cytosol"/>
    <property type="evidence" value="ECO:0007669"/>
    <property type="project" value="EnsemblFungi"/>
</dbReference>
<evidence type="ECO:0000256" key="4">
    <source>
        <dbReference type="ARBA" id="ARBA00022478"/>
    </source>
</evidence>
<dbReference type="GeneID" id="34528775"/>
<proteinExistence type="inferred from homology"/>
<dbReference type="eggNOG" id="KOG4168">
    <property type="taxonomic scope" value="Eukaryota"/>
</dbReference>
<dbReference type="AlphaFoldDB" id="J7RDT5"/>
<dbReference type="InterPro" id="IPR038846">
    <property type="entry name" value="RPC9"/>
</dbReference>